<dbReference type="GO" id="GO:0052381">
    <property type="term" value="F:tRNA dimethylallyltransferase activity"/>
    <property type="evidence" value="ECO:0007669"/>
    <property type="project" value="UniProtKB-UniRule"/>
</dbReference>
<dbReference type="Gene3D" id="3.40.50.300">
    <property type="entry name" value="P-loop containing nucleotide triphosphate hydrolases"/>
    <property type="match status" value="1"/>
</dbReference>
<evidence type="ECO:0000313" key="16">
    <source>
        <dbReference type="Proteomes" id="UP000177202"/>
    </source>
</evidence>
<comment type="caution">
    <text evidence="15">The sequence shown here is derived from an EMBL/GenBank/DDBJ whole genome shotgun (WGS) entry which is preliminary data.</text>
</comment>
<comment type="function">
    <text evidence="2 10 12">Catalyzes the transfer of a dimethylallyl group onto the adenine at position 37 in tRNAs that read codons beginning with uridine, leading to the formation of N6-(dimethylallyl)adenosine (i(6)A).</text>
</comment>
<evidence type="ECO:0000256" key="14">
    <source>
        <dbReference type="SAM" id="MobiDB-lite"/>
    </source>
</evidence>
<comment type="subunit">
    <text evidence="10">Monomer.</text>
</comment>
<feature type="binding site" evidence="10">
    <location>
        <begin position="10"/>
        <end position="17"/>
    </location>
    <ligand>
        <name>ATP</name>
        <dbReference type="ChEBI" id="CHEBI:30616"/>
    </ligand>
</feature>
<evidence type="ECO:0000256" key="11">
    <source>
        <dbReference type="RuleBase" id="RU003783"/>
    </source>
</evidence>
<evidence type="ECO:0000313" key="15">
    <source>
        <dbReference type="EMBL" id="OHB10150.1"/>
    </source>
</evidence>
<feature type="site" description="Interaction with substrate tRNA" evidence="10">
    <location>
        <position position="97"/>
    </location>
</feature>
<feature type="region of interest" description="Interaction with substrate tRNA" evidence="10">
    <location>
        <begin position="35"/>
        <end position="38"/>
    </location>
</feature>
<evidence type="ECO:0000256" key="3">
    <source>
        <dbReference type="ARBA" id="ARBA00005842"/>
    </source>
</evidence>
<feature type="region of interest" description="Disordered" evidence="14">
    <location>
        <begin position="253"/>
        <end position="284"/>
    </location>
</feature>
<evidence type="ECO:0000256" key="12">
    <source>
        <dbReference type="RuleBase" id="RU003784"/>
    </source>
</evidence>
<comment type="cofactor">
    <cofactor evidence="1 10">
        <name>Mg(2+)</name>
        <dbReference type="ChEBI" id="CHEBI:18420"/>
    </cofactor>
</comment>
<keyword evidence="6 10" id="KW-0547">Nucleotide-binding</keyword>
<feature type="compositionally biased region" description="Basic and acidic residues" evidence="14">
    <location>
        <begin position="275"/>
        <end position="284"/>
    </location>
</feature>
<dbReference type="HAMAP" id="MF_00185">
    <property type="entry name" value="IPP_trans"/>
    <property type="match status" value="1"/>
</dbReference>
<organism evidence="15 16">
    <name type="scientific">Candidatus Zambryskibacteria bacterium RIFCSPLOWO2_02_FULL_44_12b</name>
    <dbReference type="NCBI Taxonomy" id="1802772"/>
    <lineage>
        <taxon>Bacteria</taxon>
        <taxon>Candidatus Zambryskiibacteriota</taxon>
    </lineage>
</organism>
<dbReference type="AlphaFoldDB" id="A0A1G2ULN3"/>
<evidence type="ECO:0000256" key="4">
    <source>
        <dbReference type="ARBA" id="ARBA00022679"/>
    </source>
</evidence>
<dbReference type="InterPro" id="IPR018022">
    <property type="entry name" value="IPT"/>
</dbReference>
<evidence type="ECO:0000256" key="10">
    <source>
        <dbReference type="HAMAP-Rule" id="MF_00185"/>
    </source>
</evidence>
<accession>A0A1G2ULN3</accession>
<feature type="site" description="Interaction with substrate tRNA" evidence="10">
    <location>
        <position position="120"/>
    </location>
</feature>
<evidence type="ECO:0000256" key="7">
    <source>
        <dbReference type="ARBA" id="ARBA00022840"/>
    </source>
</evidence>
<keyword evidence="5 10" id="KW-0819">tRNA processing</keyword>
<keyword evidence="7 10" id="KW-0067">ATP-binding</keyword>
<dbReference type="GO" id="GO:0005524">
    <property type="term" value="F:ATP binding"/>
    <property type="evidence" value="ECO:0007669"/>
    <property type="project" value="UniProtKB-UniRule"/>
</dbReference>
<evidence type="ECO:0000256" key="1">
    <source>
        <dbReference type="ARBA" id="ARBA00001946"/>
    </source>
</evidence>
<dbReference type="PANTHER" id="PTHR11088">
    <property type="entry name" value="TRNA DIMETHYLALLYLTRANSFERASE"/>
    <property type="match status" value="1"/>
</dbReference>
<keyword evidence="8 10" id="KW-0460">Magnesium</keyword>
<evidence type="ECO:0000256" key="13">
    <source>
        <dbReference type="RuleBase" id="RU003785"/>
    </source>
</evidence>
<dbReference type="EMBL" id="MHWP01000021">
    <property type="protein sequence ID" value="OHB10150.1"/>
    <property type="molecule type" value="Genomic_DNA"/>
</dbReference>
<gene>
    <name evidence="10" type="primary">miaA</name>
    <name evidence="15" type="ORF">A3H60_00795</name>
</gene>
<comment type="catalytic activity">
    <reaction evidence="9 10 11">
        <text>adenosine(37) in tRNA + dimethylallyl diphosphate = N(6)-dimethylallyladenosine(37) in tRNA + diphosphate</text>
        <dbReference type="Rhea" id="RHEA:26482"/>
        <dbReference type="Rhea" id="RHEA-COMP:10162"/>
        <dbReference type="Rhea" id="RHEA-COMP:10375"/>
        <dbReference type="ChEBI" id="CHEBI:33019"/>
        <dbReference type="ChEBI" id="CHEBI:57623"/>
        <dbReference type="ChEBI" id="CHEBI:74411"/>
        <dbReference type="ChEBI" id="CHEBI:74415"/>
        <dbReference type="EC" id="2.5.1.75"/>
    </reaction>
</comment>
<dbReference type="Pfam" id="PF01715">
    <property type="entry name" value="IPPT"/>
    <property type="match status" value="1"/>
</dbReference>
<dbReference type="STRING" id="1802772.A3H60_00795"/>
<dbReference type="InterPro" id="IPR039657">
    <property type="entry name" value="Dimethylallyltransferase"/>
</dbReference>
<comment type="caution">
    <text evidence="10">Lacks conserved residue(s) required for the propagation of feature annotation.</text>
</comment>
<dbReference type="EC" id="2.5.1.75" evidence="10"/>
<evidence type="ECO:0000256" key="5">
    <source>
        <dbReference type="ARBA" id="ARBA00022694"/>
    </source>
</evidence>
<dbReference type="PANTHER" id="PTHR11088:SF60">
    <property type="entry name" value="TRNA DIMETHYLALLYLTRANSFERASE"/>
    <property type="match status" value="1"/>
</dbReference>
<evidence type="ECO:0000256" key="6">
    <source>
        <dbReference type="ARBA" id="ARBA00022741"/>
    </source>
</evidence>
<dbReference type="SUPFAM" id="SSF52540">
    <property type="entry name" value="P-loop containing nucleoside triphosphate hydrolases"/>
    <property type="match status" value="1"/>
</dbReference>
<reference evidence="15 16" key="1">
    <citation type="journal article" date="2016" name="Nat. Commun.">
        <title>Thousands of microbial genomes shed light on interconnected biogeochemical processes in an aquifer system.</title>
        <authorList>
            <person name="Anantharaman K."/>
            <person name="Brown C.T."/>
            <person name="Hug L.A."/>
            <person name="Sharon I."/>
            <person name="Castelle C.J."/>
            <person name="Probst A.J."/>
            <person name="Thomas B.C."/>
            <person name="Singh A."/>
            <person name="Wilkins M.J."/>
            <person name="Karaoz U."/>
            <person name="Brodie E.L."/>
            <person name="Williams K.H."/>
            <person name="Hubbard S.S."/>
            <person name="Banfield J.F."/>
        </authorList>
    </citation>
    <scope>NUCLEOTIDE SEQUENCE [LARGE SCALE GENOMIC DNA]</scope>
</reference>
<dbReference type="GO" id="GO:0006400">
    <property type="term" value="P:tRNA modification"/>
    <property type="evidence" value="ECO:0007669"/>
    <property type="project" value="TreeGrafter"/>
</dbReference>
<proteinExistence type="inferred from homology"/>
<dbReference type="NCBIfam" id="TIGR00174">
    <property type="entry name" value="miaA"/>
    <property type="match status" value="1"/>
</dbReference>
<protein>
    <recommendedName>
        <fullName evidence="10">tRNA dimethylallyltransferase</fullName>
        <ecNumber evidence="10">2.5.1.75</ecNumber>
    </recommendedName>
    <alternativeName>
        <fullName evidence="10">Dimethylallyl diphosphate:tRNA dimethylallyltransferase</fullName>
        <shortName evidence="10">DMAPP:tRNA dimethylallyltransferase</shortName>
        <shortName evidence="10">DMATase</shortName>
    </alternativeName>
    <alternativeName>
        <fullName evidence="10">Isopentenyl-diphosphate:tRNA isopentenyltransferase</fullName>
        <shortName evidence="10">IPP transferase</shortName>
        <shortName evidence="10">IPPT</shortName>
        <shortName evidence="10">IPTase</shortName>
    </alternativeName>
</protein>
<evidence type="ECO:0000256" key="9">
    <source>
        <dbReference type="ARBA" id="ARBA00049563"/>
    </source>
</evidence>
<evidence type="ECO:0000256" key="8">
    <source>
        <dbReference type="ARBA" id="ARBA00022842"/>
    </source>
</evidence>
<feature type="binding site" evidence="10">
    <location>
        <begin position="12"/>
        <end position="17"/>
    </location>
    <ligand>
        <name>substrate</name>
    </ligand>
</feature>
<name>A0A1G2ULN3_9BACT</name>
<comment type="similarity">
    <text evidence="3 10 13">Belongs to the IPP transferase family.</text>
</comment>
<dbReference type="Proteomes" id="UP000177202">
    <property type="component" value="Unassembled WGS sequence"/>
</dbReference>
<keyword evidence="4 10" id="KW-0808">Transferase</keyword>
<dbReference type="Gene3D" id="1.10.20.140">
    <property type="match status" value="1"/>
</dbReference>
<dbReference type="InterPro" id="IPR027417">
    <property type="entry name" value="P-loop_NTPase"/>
</dbReference>
<sequence>MNKKVLVILGPTASGKSELAVRLAKKLNGEIISADSRQVYKGLDIGTGKITKKEMRGIPHHLLDVADPKKQFSVAQYKKLAEEKIKEIDFPIVVGGTGFYIDALTGRVNFPEVPPNKLLRNKLNKLSKEKLFKILKKKDPRRAKEIDPHNKVRLVRALEIIAKIGSVPPLGNLVSKWEFIYIGIKPEDLDKRIEKRVKKMFRQGLLKEIKKLKRSGISNKRLKELGFEYWNPTEENLIRNTRRYAKRQMTWFKRNPPERPSGRAGKKIRWFKPTQQKEIEKYAS</sequence>
<evidence type="ECO:0000256" key="2">
    <source>
        <dbReference type="ARBA" id="ARBA00003213"/>
    </source>
</evidence>